<gene>
    <name evidence="1" type="ordered locus">Thicy_1502</name>
</gene>
<dbReference type="STRING" id="717773.Thicy_1502"/>
<dbReference type="OrthoDB" id="5616399at2"/>
<evidence type="ECO:0000313" key="1">
    <source>
        <dbReference type="EMBL" id="AEG32260.1"/>
    </source>
</evidence>
<dbReference type="RefSeq" id="WP_013836035.1">
    <property type="nucleotide sequence ID" value="NC_015581.1"/>
</dbReference>
<organism evidence="1 2">
    <name type="scientific">Thiomicrospira cyclica (strain DSM 14477 / JCM 11371 / ALM1)</name>
    <name type="common">Thioalkalimicrobium cyclicum</name>
    <dbReference type="NCBI Taxonomy" id="717773"/>
    <lineage>
        <taxon>Bacteria</taxon>
        <taxon>Pseudomonadati</taxon>
        <taxon>Pseudomonadota</taxon>
        <taxon>Gammaproteobacteria</taxon>
        <taxon>Thiotrichales</taxon>
        <taxon>Piscirickettsiaceae</taxon>
        <taxon>Thiomicrospira</taxon>
    </lineage>
</organism>
<proteinExistence type="predicted"/>
<dbReference type="KEGG" id="tcy:Thicy_1502"/>
<keyword evidence="2" id="KW-1185">Reference proteome</keyword>
<dbReference type="HOGENOM" id="CLU_2304745_0_0_6"/>
<dbReference type="Proteomes" id="UP000009232">
    <property type="component" value="Chromosome"/>
</dbReference>
<dbReference type="EMBL" id="CP002776">
    <property type="protein sequence ID" value="AEG32260.1"/>
    <property type="molecule type" value="Genomic_DNA"/>
</dbReference>
<accession>F6DAK4</accession>
<sequence>MREFDWQIQMDFLDKYPELHSLLAAYIAIEDLELSACVRLFSQQNPRSVSKVLAQLEELRHQVDAQLLVCAIKLAGVELSEDTLPNEQAQAWLAELHNHLLEVMSL</sequence>
<protein>
    <submittedName>
        <fullName evidence="1">Uncharacterized protein</fullName>
    </submittedName>
</protein>
<dbReference type="AlphaFoldDB" id="F6DAK4"/>
<reference evidence="1 2" key="1">
    <citation type="submission" date="2011-05" db="EMBL/GenBank/DDBJ databases">
        <title>Complete sequence of Thioalkalimicrobium cyclicum ALM1.</title>
        <authorList>
            <consortium name="US DOE Joint Genome Institute"/>
            <person name="Lucas S."/>
            <person name="Han J."/>
            <person name="Lapidus A."/>
            <person name="Cheng J.-F."/>
            <person name="Goodwin L."/>
            <person name="Pitluck S."/>
            <person name="Peters L."/>
            <person name="Mikhailova N."/>
            <person name="Davenport K."/>
            <person name="Han C."/>
            <person name="Tapia R."/>
            <person name="Land M."/>
            <person name="Hauser L."/>
            <person name="Kyrpides N."/>
            <person name="Ivanova N."/>
            <person name="Pagani I."/>
            <person name="Kappler U."/>
            <person name="Woyke T."/>
        </authorList>
    </citation>
    <scope>NUCLEOTIDE SEQUENCE [LARGE SCALE GENOMIC DNA]</scope>
    <source>
        <strain evidence="2">DSM 14477 / JCM 11371 / ALM1</strain>
    </source>
</reference>
<evidence type="ECO:0000313" key="2">
    <source>
        <dbReference type="Proteomes" id="UP000009232"/>
    </source>
</evidence>
<name>F6DAK4_THICA</name>